<organism evidence="1 2">
    <name type="scientific">Niallia nealsonii</name>
    <dbReference type="NCBI Taxonomy" id="115979"/>
    <lineage>
        <taxon>Bacteria</taxon>
        <taxon>Bacillati</taxon>
        <taxon>Bacillota</taxon>
        <taxon>Bacilli</taxon>
        <taxon>Bacillales</taxon>
        <taxon>Bacillaceae</taxon>
        <taxon>Niallia</taxon>
    </lineage>
</organism>
<keyword evidence="2" id="KW-1185">Reference proteome</keyword>
<dbReference type="OrthoDB" id="2696313at2"/>
<evidence type="ECO:0000313" key="1">
    <source>
        <dbReference type="EMBL" id="PKG25249.1"/>
    </source>
</evidence>
<evidence type="ECO:0000313" key="2">
    <source>
        <dbReference type="Proteomes" id="UP000233375"/>
    </source>
</evidence>
<gene>
    <name evidence="1" type="ORF">CWS01_02525</name>
</gene>
<reference evidence="1 2" key="1">
    <citation type="journal article" date="2003" name="Int. J. Syst. Evol. Microbiol.">
        <title>Bacillus nealsonii sp. nov., isolated from a spacecraft-assembly facility, whose spores are gamma-radiation resistant.</title>
        <authorList>
            <person name="Venkateswaran K."/>
            <person name="Kempf M."/>
            <person name="Chen F."/>
            <person name="Satomi M."/>
            <person name="Nicholson W."/>
            <person name="Kern R."/>
        </authorList>
    </citation>
    <scope>NUCLEOTIDE SEQUENCE [LARGE SCALE GENOMIC DNA]</scope>
    <source>
        <strain evidence="1 2">FO-92</strain>
    </source>
</reference>
<sequence>MKKYIILALTILLTVSPIKVEAKIVGYDVVAQSNKENITLYAKELDGLYRDFKIKFKWGILSRPFWINDTSPTWSPKIIYENINQCDKQELIIILTKGYGTGVLEQEAHIFHIEKKEIGKAIVDVPVEVLIDNPLAIIMKNVRTQLTPDKAKISIGDKHFTVDIKPLGIQSEHLFRDISFNNIIKFEIKDNQFIAKIGGQISPVGGFIGEVVIVYEYQDNMYQSKSIKFQP</sequence>
<protein>
    <submittedName>
        <fullName evidence="1">Uncharacterized protein</fullName>
    </submittedName>
</protein>
<dbReference type="Proteomes" id="UP000233375">
    <property type="component" value="Unassembled WGS sequence"/>
</dbReference>
<dbReference type="RefSeq" id="WP_101175478.1">
    <property type="nucleotide sequence ID" value="NZ_PISE01000005.1"/>
</dbReference>
<accession>A0A2N0Z6W0</accession>
<dbReference type="AlphaFoldDB" id="A0A2N0Z6W0"/>
<proteinExistence type="predicted"/>
<name>A0A2N0Z6W0_9BACI</name>
<dbReference type="EMBL" id="PISE01000005">
    <property type="protein sequence ID" value="PKG25249.1"/>
    <property type="molecule type" value="Genomic_DNA"/>
</dbReference>
<comment type="caution">
    <text evidence="1">The sequence shown here is derived from an EMBL/GenBank/DDBJ whole genome shotgun (WGS) entry which is preliminary data.</text>
</comment>